<dbReference type="NCBIfam" id="TIGR02531">
    <property type="entry name" value="yecD_yerC"/>
    <property type="match status" value="1"/>
</dbReference>
<dbReference type="PANTHER" id="PTHR40080:SF1">
    <property type="entry name" value="TRPR-LIKE PROTEIN YERC_YECD"/>
    <property type="match status" value="1"/>
</dbReference>
<dbReference type="InterPro" id="IPR038116">
    <property type="entry name" value="TrpR-like_sf"/>
</dbReference>
<dbReference type="EMBL" id="DVMN01000061">
    <property type="protein sequence ID" value="HIU21315.1"/>
    <property type="molecule type" value="Genomic_DNA"/>
</dbReference>
<dbReference type="PIRSF" id="PIRSF012508">
    <property type="entry name" value="YerC"/>
    <property type="match status" value="1"/>
</dbReference>
<dbReference type="InterPro" id="IPR013368">
    <property type="entry name" value="YecD_YerC"/>
</dbReference>
<protein>
    <submittedName>
        <fullName evidence="1">TrpR-related protein YerC/YecD</fullName>
    </submittedName>
</protein>
<reference evidence="1" key="2">
    <citation type="journal article" date="2021" name="PeerJ">
        <title>Extensive microbial diversity within the chicken gut microbiome revealed by metagenomics and culture.</title>
        <authorList>
            <person name="Gilroy R."/>
            <person name="Ravi A."/>
            <person name="Getino M."/>
            <person name="Pursley I."/>
            <person name="Horton D.L."/>
            <person name="Alikhan N.F."/>
            <person name="Baker D."/>
            <person name="Gharbi K."/>
            <person name="Hall N."/>
            <person name="Watson M."/>
            <person name="Adriaenssens E.M."/>
            <person name="Foster-Nyarko E."/>
            <person name="Jarju S."/>
            <person name="Secka A."/>
            <person name="Antonio M."/>
            <person name="Oren A."/>
            <person name="Chaudhuri R.R."/>
            <person name="La Ragione R."/>
            <person name="Hildebrand F."/>
            <person name="Pallen M.J."/>
        </authorList>
    </citation>
    <scope>NUCLEOTIDE SEQUENCE</scope>
    <source>
        <strain evidence="1">1063</strain>
    </source>
</reference>
<sequence>MPQGAVMTLKLFEVLSRIESEEDFKAFFEDLCTYAEIEKMEQRVECAQLLLGGDTYNRIIEKTDISSATLSRVSRCLQYGSGGYSRVLKKIAEENARENGNAD</sequence>
<dbReference type="GO" id="GO:0003700">
    <property type="term" value="F:DNA-binding transcription factor activity"/>
    <property type="evidence" value="ECO:0007669"/>
    <property type="project" value="InterPro"/>
</dbReference>
<accession>A0A9D1HU15</accession>
<dbReference type="InterPro" id="IPR000831">
    <property type="entry name" value="Trp_repress"/>
</dbReference>
<dbReference type="PANTHER" id="PTHR40080">
    <property type="entry name" value="LMO1763 PROTEIN"/>
    <property type="match status" value="1"/>
</dbReference>
<dbReference type="AlphaFoldDB" id="A0A9D1HU15"/>
<dbReference type="Pfam" id="PF01371">
    <property type="entry name" value="Trp_repressor"/>
    <property type="match status" value="1"/>
</dbReference>
<dbReference type="InterPro" id="IPR010921">
    <property type="entry name" value="Trp_repressor/repl_initiator"/>
</dbReference>
<comment type="caution">
    <text evidence="1">The sequence shown here is derived from an EMBL/GenBank/DDBJ whole genome shotgun (WGS) entry which is preliminary data.</text>
</comment>
<name>A0A9D1HU15_9FIRM</name>
<proteinExistence type="predicted"/>
<dbReference type="Proteomes" id="UP000824088">
    <property type="component" value="Unassembled WGS sequence"/>
</dbReference>
<evidence type="ECO:0000313" key="2">
    <source>
        <dbReference type="Proteomes" id="UP000824088"/>
    </source>
</evidence>
<organism evidence="1 2">
    <name type="scientific">Candidatus Limadaptatus stercorigallinarum</name>
    <dbReference type="NCBI Taxonomy" id="2840845"/>
    <lineage>
        <taxon>Bacteria</taxon>
        <taxon>Bacillati</taxon>
        <taxon>Bacillota</taxon>
        <taxon>Clostridia</taxon>
        <taxon>Eubacteriales</taxon>
        <taxon>Candidatus Limadaptatus</taxon>
    </lineage>
</organism>
<gene>
    <name evidence="1" type="ORF">IAD51_03645</name>
</gene>
<evidence type="ECO:0000313" key="1">
    <source>
        <dbReference type="EMBL" id="HIU21315.1"/>
    </source>
</evidence>
<reference evidence="1" key="1">
    <citation type="submission" date="2020-10" db="EMBL/GenBank/DDBJ databases">
        <authorList>
            <person name="Gilroy R."/>
        </authorList>
    </citation>
    <scope>NUCLEOTIDE SEQUENCE</scope>
    <source>
        <strain evidence="1">1063</strain>
    </source>
</reference>
<dbReference type="Gene3D" id="1.10.1270.10">
    <property type="entry name" value="TrpR-like"/>
    <property type="match status" value="1"/>
</dbReference>
<dbReference type="GO" id="GO:0043565">
    <property type="term" value="F:sequence-specific DNA binding"/>
    <property type="evidence" value="ECO:0007669"/>
    <property type="project" value="InterPro"/>
</dbReference>
<dbReference type="SUPFAM" id="SSF48295">
    <property type="entry name" value="TrpR-like"/>
    <property type="match status" value="1"/>
</dbReference>